<dbReference type="Proteomes" id="UP000324800">
    <property type="component" value="Unassembled WGS sequence"/>
</dbReference>
<sequence>MISTFALTDPVARRKIYGGKFPQCLLQELYEANIRINNEGKLILEKHMENAQRYEQNINARIDQPSMNLGSKSPVITEEEQMDKIMNFRSLQQKEKES</sequence>
<reference evidence="1 2" key="1">
    <citation type="submission" date="2019-03" db="EMBL/GenBank/DDBJ databases">
        <title>Single cell metagenomics reveals metabolic interactions within the superorganism composed of flagellate Streblomastix strix and complex community of Bacteroidetes bacteria on its surface.</title>
        <authorList>
            <person name="Treitli S.C."/>
            <person name="Kolisko M."/>
            <person name="Husnik F."/>
            <person name="Keeling P."/>
            <person name="Hampl V."/>
        </authorList>
    </citation>
    <scope>NUCLEOTIDE SEQUENCE [LARGE SCALE GENOMIC DNA]</scope>
    <source>
        <strain evidence="1">ST1C</strain>
    </source>
</reference>
<gene>
    <name evidence="1" type="ORF">EZS28_010167</name>
</gene>
<accession>A0A5J4WH62</accession>
<evidence type="ECO:0000313" key="1">
    <source>
        <dbReference type="EMBL" id="KAA6394307.1"/>
    </source>
</evidence>
<name>A0A5J4WH62_9EUKA</name>
<proteinExistence type="predicted"/>
<comment type="caution">
    <text evidence="1">The sequence shown here is derived from an EMBL/GenBank/DDBJ whole genome shotgun (WGS) entry which is preliminary data.</text>
</comment>
<protein>
    <submittedName>
        <fullName evidence="1">Uncharacterized protein</fullName>
    </submittedName>
</protein>
<organism evidence="1 2">
    <name type="scientific">Streblomastix strix</name>
    <dbReference type="NCBI Taxonomy" id="222440"/>
    <lineage>
        <taxon>Eukaryota</taxon>
        <taxon>Metamonada</taxon>
        <taxon>Preaxostyla</taxon>
        <taxon>Oxymonadida</taxon>
        <taxon>Streblomastigidae</taxon>
        <taxon>Streblomastix</taxon>
    </lineage>
</organism>
<dbReference type="AlphaFoldDB" id="A0A5J4WH62"/>
<evidence type="ECO:0000313" key="2">
    <source>
        <dbReference type="Proteomes" id="UP000324800"/>
    </source>
</evidence>
<dbReference type="EMBL" id="SNRW01001977">
    <property type="protein sequence ID" value="KAA6394307.1"/>
    <property type="molecule type" value="Genomic_DNA"/>
</dbReference>